<sequence length="133" mass="14541">MPTLPPKLPRLGALELAVLEHLWSVDDAGVLDVHAQLGVARGISPNTIGSAMERLYRKHLLTREKVSHAYRYRAALDRETFRARKVVEAAGGLDALGRSGVLAAFVDIVADADESALSELERLVRAKRDESNT</sequence>
<dbReference type="RefSeq" id="WP_012829483.1">
    <property type="nucleotide sequence ID" value="NC_013440.1"/>
</dbReference>
<evidence type="ECO:0000256" key="3">
    <source>
        <dbReference type="ARBA" id="ARBA00023125"/>
    </source>
</evidence>
<evidence type="ECO:0000256" key="1">
    <source>
        <dbReference type="ARBA" id="ARBA00011046"/>
    </source>
</evidence>
<dbReference type="InterPro" id="IPR005650">
    <property type="entry name" value="BlaI_family"/>
</dbReference>
<dbReference type="GO" id="GO:0045892">
    <property type="term" value="P:negative regulation of DNA-templated transcription"/>
    <property type="evidence" value="ECO:0007669"/>
    <property type="project" value="InterPro"/>
</dbReference>
<evidence type="ECO:0000313" key="5">
    <source>
        <dbReference type="EMBL" id="ACY16885.1"/>
    </source>
</evidence>
<evidence type="ECO:0000256" key="2">
    <source>
        <dbReference type="ARBA" id="ARBA00023015"/>
    </source>
</evidence>
<dbReference type="STRING" id="502025.Hoch_4391"/>
<dbReference type="eggNOG" id="COG3682">
    <property type="taxonomic scope" value="Bacteria"/>
</dbReference>
<keyword evidence="3" id="KW-0238">DNA-binding</keyword>
<evidence type="ECO:0000313" key="6">
    <source>
        <dbReference type="Proteomes" id="UP000001880"/>
    </source>
</evidence>
<comment type="similarity">
    <text evidence="1">Belongs to the BlaI transcriptional regulatory family.</text>
</comment>
<accession>D0LNI0</accession>
<reference evidence="5 6" key="1">
    <citation type="journal article" date="2010" name="Stand. Genomic Sci.">
        <title>Complete genome sequence of Haliangium ochraceum type strain (SMP-2).</title>
        <authorList>
            <consortium name="US DOE Joint Genome Institute (JGI-PGF)"/>
            <person name="Ivanova N."/>
            <person name="Daum C."/>
            <person name="Lang E."/>
            <person name="Abt B."/>
            <person name="Kopitz M."/>
            <person name="Saunders E."/>
            <person name="Lapidus A."/>
            <person name="Lucas S."/>
            <person name="Glavina Del Rio T."/>
            <person name="Nolan M."/>
            <person name="Tice H."/>
            <person name="Copeland A."/>
            <person name="Cheng J.F."/>
            <person name="Chen F."/>
            <person name="Bruce D."/>
            <person name="Goodwin L."/>
            <person name="Pitluck S."/>
            <person name="Mavromatis K."/>
            <person name="Pati A."/>
            <person name="Mikhailova N."/>
            <person name="Chen A."/>
            <person name="Palaniappan K."/>
            <person name="Land M."/>
            <person name="Hauser L."/>
            <person name="Chang Y.J."/>
            <person name="Jeffries C.D."/>
            <person name="Detter J.C."/>
            <person name="Brettin T."/>
            <person name="Rohde M."/>
            <person name="Goker M."/>
            <person name="Bristow J."/>
            <person name="Markowitz V."/>
            <person name="Eisen J.A."/>
            <person name="Hugenholtz P."/>
            <person name="Kyrpides N.C."/>
            <person name="Klenk H.P."/>
        </authorList>
    </citation>
    <scope>NUCLEOTIDE SEQUENCE [LARGE SCALE GENOMIC DNA]</scope>
    <source>
        <strain evidence="6">DSM 14365 / CIP 107738 / JCM 11303 / AJ 13395 / SMP-2</strain>
    </source>
</reference>
<dbReference type="InterPro" id="IPR036388">
    <property type="entry name" value="WH-like_DNA-bd_sf"/>
</dbReference>
<gene>
    <name evidence="5" type="ordered locus">Hoch_4391</name>
</gene>
<dbReference type="KEGG" id="hoh:Hoch_4391"/>
<name>D0LNI0_HALO1</name>
<organism evidence="5 6">
    <name type="scientific">Haliangium ochraceum (strain DSM 14365 / JCM 11303 / SMP-2)</name>
    <dbReference type="NCBI Taxonomy" id="502025"/>
    <lineage>
        <taxon>Bacteria</taxon>
        <taxon>Pseudomonadati</taxon>
        <taxon>Myxococcota</taxon>
        <taxon>Polyangia</taxon>
        <taxon>Haliangiales</taxon>
        <taxon>Kofleriaceae</taxon>
        <taxon>Haliangium</taxon>
    </lineage>
</organism>
<keyword evidence="6" id="KW-1185">Reference proteome</keyword>
<dbReference type="GO" id="GO:0003677">
    <property type="term" value="F:DNA binding"/>
    <property type="evidence" value="ECO:0007669"/>
    <property type="project" value="UniProtKB-KW"/>
</dbReference>
<proteinExistence type="inferred from homology"/>
<dbReference type="Proteomes" id="UP000001880">
    <property type="component" value="Chromosome"/>
</dbReference>
<dbReference type="EMBL" id="CP001804">
    <property type="protein sequence ID" value="ACY16885.1"/>
    <property type="molecule type" value="Genomic_DNA"/>
</dbReference>
<dbReference type="Pfam" id="PF03965">
    <property type="entry name" value="Penicillinase_R"/>
    <property type="match status" value="1"/>
</dbReference>
<dbReference type="InterPro" id="IPR036390">
    <property type="entry name" value="WH_DNA-bd_sf"/>
</dbReference>
<keyword evidence="4" id="KW-0804">Transcription</keyword>
<dbReference type="Gene3D" id="1.10.10.10">
    <property type="entry name" value="Winged helix-like DNA-binding domain superfamily/Winged helix DNA-binding domain"/>
    <property type="match status" value="1"/>
</dbReference>
<protein>
    <submittedName>
        <fullName evidence="5">Transcriptional repressor, CopY family</fullName>
    </submittedName>
</protein>
<dbReference type="OrthoDB" id="9813987at2"/>
<keyword evidence="2" id="KW-0805">Transcription regulation</keyword>
<dbReference type="SUPFAM" id="SSF46785">
    <property type="entry name" value="Winged helix' DNA-binding domain"/>
    <property type="match status" value="1"/>
</dbReference>
<evidence type="ECO:0000256" key="4">
    <source>
        <dbReference type="ARBA" id="ARBA00023163"/>
    </source>
</evidence>
<dbReference type="HOGENOM" id="CLU_119090_1_2_7"/>
<dbReference type="AlphaFoldDB" id="D0LNI0"/>